<dbReference type="InterPro" id="IPR029787">
    <property type="entry name" value="Nucleotide_cyclase"/>
</dbReference>
<feature type="domain" description="GGDEF" evidence="7">
    <location>
        <begin position="496"/>
        <end position="628"/>
    </location>
</feature>
<protein>
    <submittedName>
        <fullName evidence="8">GGDEF domain-containing protein</fullName>
    </submittedName>
</protein>
<evidence type="ECO:0000256" key="4">
    <source>
        <dbReference type="ARBA" id="ARBA00022989"/>
    </source>
</evidence>
<name>A0AAP9MIA4_CLOIN</name>
<dbReference type="GeneID" id="61927406"/>
<reference evidence="8 9" key="1">
    <citation type="submission" date="2020-02" db="EMBL/GenBank/DDBJ databases">
        <authorList>
            <person name="Kociolek L.K."/>
            <person name="Ozer E.A."/>
        </authorList>
    </citation>
    <scope>NUCLEOTIDE SEQUENCE [LARGE SCALE GENOMIC DNA]</scope>
    <source>
        <strain evidence="8 9">ATCC 14501</strain>
    </source>
</reference>
<evidence type="ECO:0000256" key="5">
    <source>
        <dbReference type="ARBA" id="ARBA00023136"/>
    </source>
</evidence>
<dbReference type="GO" id="GO:0005886">
    <property type="term" value="C:plasma membrane"/>
    <property type="evidence" value="ECO:0007669"/>
    <property type="project" value="UniProtKB-SubCell"/>
</dbReference>
<evidence type="ECO:0000313" key="9">
    <source>
        <dbReference type="Proteomes" id="UP000503330"/>
    </source>
</evidence>
<dbReference type="Gene3D" id="3.30.450.20">
    <property type="entry name" value="PAS domain"/>
    <property type="match status" value="1"/>
</dbReference>
<dbReference type="InterPro" id="IPR033479">
    <property type="entry name" value="dCache_1"/>
</dbReference>
<dbReference type="AlphaFoldDB" id="A0AAP9MIA4"/>
<accession>A0AAP9MIA4</accession>
<feature type="transmembrane region" description="Helical" evidence="6">
    <location>
        <begin position="298"/>
        <end position="320"/>
    </location>
</feature>
<evidence type="ECO:0000313" key="8">
    <source>
        <dbReference type="EMBL" id="QJA04142.1"/>
    </source>
</evidence>
<dbReference type="PANTHER" id="PTHR45138:SF9">
    <property type="entry name" value="DIGUANYLATE CYCLASE DGCM-RELATED"/>
    <property type="match status" value="1"/>
</dbReference>
<sequence length="634" mass="74099">MKSNSLFKTNIVIGFVLIIGFMLTAFFGYQANYQSSLNTIEHVSTLTSEGIYYQLTSMFTRPVNISLTMAHDSFLKDHLEKEQEQFTEQSYIETLREYLNVYKEKYSFDSVFLVSTESGRYYSYRGLDRVITKESRENEWYYDLLYSRDEYALNVDNDEVEGASNEITVFVNCKITDEHNKTIGIVGVGIRLQHLKELLGEYEKKYNVNAYLINSAGNIEISTDNSGYEQVDWFEKYNQQDVRESIQAWKDEQNNLELWTKHDVQQSYVVACYIPELSWHLIVQQDTGVLLNAMHLQILKIACMMLIIILIVLGIITLVIRSFNRQITALMEEKQAIFRTATEELYDNIYELNITRNSYVGERTANYFDSLGAKGLPYDEGLAMIAEKQIKKEFRDGYVTLFTPKNVIREFEAGNNHLQYDFMISQDGSDYFWMRIDAYIFLSAQDDCIHMFTYRKNIDDEKMKERLAVIDDMTGFYTRKACIEAISLQLKNIDDEHYAFFIFDIDNFKQANDRFGHAFGDYCIQEFTKAIRSHFRKTDILGRIGGDEFVVLCKYKQLDQLMKRIQDLSQNMEMQCEKKSASWHMSASIGIALVPKHGTDFETLYEKADQALYETKVRGKNGFTVYREDMHDKE</sequence>
<organism evidence="8 9">
    <name type="scientific">Clostridium innocuum</name>
    <dbReference type="NCBI Taxonomy" id="1522"/>
    <lineage>
        <taxon>Bacteria</taxon>
        <taxon>Bacillati</taxon>
        <taxon>Bacillota</taxon>
        <taxon>Clostridia</taxon>
        <taxon>Eubacteriales</taxon>
        <taxon>Clostridiaceae</taxon>
        <taxon>Clostridium</taxon>
    </lineage>
</organism>
<dbReference type="PROSITE" id="PS50887">
    <property type="entry name" value="GGDEF"/>
    <property type="match status" value="1"/>
</dbReference>
<comment type="subcellular location">
    <subcellularLocation>
        <location evidence="1">Cell membrane</location>
        <topology evidence="1">Multi-pass membrane protein</topology>
    </subcellularLocation>
</comment>
<evidence type="ECO:0000256" key="3">
    <source>
        <dbReference type="ARBA" id="ARBA00022692"/>
    </source>
</evidence>
<keyword evidence="2" id="KW-1003">Cell membrane</keyword>
<dbReference type="Gene3D" id="3.30.70.270">
    <property type="match status" value="1"/>
</dbReference>
<dbReference type="NCBIfam" id="TIGR00254">
    <property type="entry name" value="GGDEF"/>
    <property type="match status" value="1"/>
</dbReference>
<keyword evidence="5 6" id="KW-0472">Membrane</keyword>
<dbReference type="InterPro" id="IPR043128">
    <property type="entry name" value="Rev_trsase/Diguanyl_cyclase"/>
</dbReference>
<proteinExistence type="predicted"/>
<dbReference type="SMART" id="SM00267">
    <property type="entry name" value="GGDEF"/>
    <property type="match status" value="1"/>
</dbReference>
<dbReference type="PANTHER" id="PTHR45138">
    <property type="entry name" value="REGULATORY COMPONENTS OF SENSORY TRANSDUCTION SYSTEM"/>
    <property type="match status" value="1"/>
</dbReference>
<evidence type="ECO:0000256" key="2">
    <source>
        <dbReference type="ARBA" id="ARBA00022475"/>
    </source>
</evidence>
<dbReference type="RefSeq" id="WP_002607610.1">
    <property type="nucleotide sequence ID" value="NZ_BAAACC010000015.1"/>
</dbReference>
<dbReference type="InterPro" id="IPR000160">
    <property type="entry name" value="GGDEF_dom"/>
</dbReference>
<dbReference type="EMBL" id="CP048838">
    <property type="protein sequence ID" value="QJA04142.1"/>
    <property type="molecule type" value="Genomic_DNA"/>
</dbReference>
<dbReference type="Pfam" id="PF00990">
    <property type="entry name" value="GGDEF"/>
    <property type="match status" value="1"/>
</dbReference>
<dbReference type="GO" id="GO:0052621">
    <property type="term" value="F:diguanylate cyclase activity"/>
    <property type="evidence" value="ECO:0007669"/>
    <property type="project" value="TreeGrafter"/>
</dbReference>
<keyword evidence="3 6" id="KW-0812">Transmembrane</keyword>
<dbReference type="InterPro" id="IPR050469">
    <property type="entry name" value="Diguanylate_Cyclase"/>
</dbReference>
<evidence type="ECO:0000259" key="7">
    <source>
        <dbReference type="PROSITE" id="PS50887"/>
    </source>
</evidence>
<gene>
    <name evidence="8" type="ORF">G4D54_17675</name>
</gene>
<evidence type="ECO:0000256" key="6">
    <source>
        <dbReference type="SAM" id="Phobius"/>
    </source>
</evidence>
<dbReference type="Proteomes" id="UP000503330">
    <property type="component" value="Chromosome"/>
</dbReference>
<dbReference type="SUPFAM" id="SSF55073">
    <property type="entry name" value="Nucleotide cyclase"/>
    <property type="match status" value="1"/>
</dbReference>
<dbReference type="CDD" id="cd01949">
    <property type="entry name" value="GGDEF"/>
    <property type="match status" value="1"/>
</dbReference>
<evidence type="ECO:0000256" key="1">
    <source>
        <dbReference type="ARBA" id="ARBA00004651"/>
    </source>
</evidence>
<feature type="transmembrane region" description="Helical" evidence="6">
    <location>
        <begin position="12"/>
        <end position="29"/>
    </location>
</feature>
<keyword evidence="4 6" id="KW-1133">Transmembrane helix</keyword>
<dbReference type="Pfam" id="PF02743">
    <property type="entry name" value="dCache_1"/>
    <property type="match status" value="1"/>
</dbReference>